<evidence type="ECO:0000313" key="1">
    <source>
        <dbReference type="EMBL" id="OGC92740.1"/>
    </source>
</evidence>
<dbReference type="Proteomes" id="UP000178176">
    <property type="component" value="Unassembled WGS sequence"/>
</dbReference>
<reference evidence="1 2" key="1">
    <citation type="journal article" date="2016" name="Nat. Commun.">
        <title>Thousands of microbial genomes shed light on interconnected biogeochemical processes in an aquifer system.</title>
        <authorList>
            <person name="Anantharaman K."/>
            <person name="Brown C.T."/>
            <person name="Hug L.A."/>
            <person name="Sharon I."/>
            <person name="Castelle C.J."/>
            <person name="Probst A.J."/>
            <person name="Thomas B.C."/>
            <person name="Singh A."/>
            <person name="Wilkins M.J."/>
            <person name="Karaoz U."/>
            <person name="Brodie E.L."/>
            <person name="Williams K.H."/>
            <person name="Hubbard S.S."/>
            <person name="Banfield J.F."/>
        </authorList>
    </citation>
    <scope>NUCLEOTIDE SEQUENCE [LARGE SCALE GENOMIC DNA]</scope>
</reference>
<accession>A0A1F4YFG2</accession>
<name>A0A1F4YFG2_9BACT</name>
<organism evidence="1 2">
    <name type="scientific">Candidatus Amesbacteria bacterium RIFCSPHIGHO2_01_FULL_48_32b</name>
    <dbReference type="NCBI Taxonomy" id="1797253"/>
    <lineage>
        <taxon>Bacteria</taxon>
        <taxon>Candidatus Amesiibacteriota</taxon>
    </lineage>
</organism>
<protein>
    <submittedName>
        <fullName evidence="1">Uncharacterized protein</fullName>
    </submittedName>
</protein>
<dbReference type="AlphaFoldDB" id="A0A1F4YFG2"/>
<comment type="caution">
    <text evidence="1">The sequence shown here is derived from an EMBL/GenBank/DDBJ whole genome shotgun (WGS) entry which is preliminary data.</text>
</comment>
<gene>
    <name evidence="1" type="ORF">A2876_00055</name>
</gene>
<proteinExistence type="predicted"/>
<dbReference type="EMBL" id="MEXH01000008">
    <property type="protein sequence ID" value="OGC92740.1"/>
    <property type="molecule type" value="Genomic_DNA"/>
</dbReference>
<sequence length="95" mass="10552">MTLEQKARLLVKIQNCDVYCRLGTKADNVGPGRCIGLMQLKGDAKNNNLHNGVTMTRENSRRYAEACVEMGCVFPEALRFLAESEDFPVEGDQAT</sequence>
<evidence type="ECO:0000313" key="2">
    <source>
        <dbReference type="Proteomes" id="UP000178176"/>
    </source>
</evidence>